<keyword evidence="3" id="KW-1185">Reference proteome</keyword>
<dbReference type="EMBL" id="BACD03000010">
    <property type="protein sequence ID" value="GAO47623.1"/>
    <property type="molecule type" value="Genomic_DNA"/>
</dbReference>
<feature type="compositionally biased region" description="Basic residues" evidence="1">
    <location>
        <begin position="104"/>
        <end position="120"/>
    </location>
</feature>
<proteinExistence type="predicted"/>
<reference evidence="2 3" key="3">
    <citation type="journal article" date="2015" name="Genome Announc.">
        <title>Draft Genome Sequence of the Archiascomycetous Yeast Saitoella complicata.</title>
        <authorList>
            <person name="Yamauchi K."/>
            <person name="Kondo S."/>
            <person name="Hamamoto M."/>
            <person name="Takahashi Y."/>
            <person name="Ogura Y."/>
            <person name="Hayashi T."/>
            <person name="Nishida H."/>
        </authorList>
    </citation>
    <scope>NUCLEOTIDE SEQUENCE [LARGE SCALE GENOMIC DNA]</scope>
    <source>
        <strain evidence="2 3">NRRL Y-17804</strain>
    </source>
</reference>
<reference evidence="2 3" key="2">
    <citation type="journal article" date="2014" name="J. Gen. Appl. Microbiol.">
        <title>The early diverging ascomycetous budding yeast Saitoella complicata has three histone deacetylases belonging to the Clr6, Hos2, and Rpd3 lineages.</title>
        <authorList>
            <person name="Nishida H."/>
            <person name="Matsumoto T."/>
            <person name="Kondo S."/>
            <person name="Hamamoto M."/>
            <person name="Yoshikawa H."/>
        </authorList>
    </citation>
    <scope>NUCLEOTIDE SEQUENCE [LARGE SCALE GENOMIC DNA]</scope>
    <source>
        <strain evidence="2 3">NRRL Y-17804</strain>
    </source>
</reference>
<dbReference type="AlphaFoldDB" id="A0A0E9NCU7"/>
<evidence type="ECO:0000313" key="3">
    <source>
        <dbReference type="Proteomes" id="UP000033140"/>
    </source>
</evidence>
<protein>
    <submittedName>
        <fullName evidence="2">Uncharacterized protein</fullName>
    </submittedName>
</protein>
<feature type="compositionally biased region" description="Basic residues" evidence="1">
    <location>
        <begin position="74"/>
        <end position="97"/>
    </location>
</feature>
<evidence type="ECO:0000313" key="2">
    <source>
        <dbReference type="EMBL" id="GAO47623.1"/>
    </source>
</evidence>
<gene>
    <name evidence="2" type="ORF">G7K_1823-t1</name>
</gene>
<name>A0A0E9NCU7_SAICN</name>
<comment type="caution">
    <text evidence="2">The sequence shown here is derived from an EMBL/GenBank/DDBJ whole genome shotgun (WGS) entry which is preliminary data.</text>
</comment>
<organism evidence="2 3">
    <name type="scientific">Saitoella complicata (strain BCRC 22490 / CBS 7301 / JCM 7358 / NBRC 10748 / NRRL Y-17804)</name>
    <dbReference type="NCBI Taxonomy" id="698492"/>
    <lineage>
        <taxon>Eukaryota</taxon>
        <taxon>Fungi</taxon>
        <taxon>Dikarya</taxon>
        <taxon>Ascomycota</taxon>
        <taxon>Taphrinomycotina</taxon>
        <taxon>Taphrinomycotina incertae sedis</taxon>
        <taxon>Saitoella</taxon>
    </lineage>
</organism>
<reference evidence="2 3" key="1">
    <citation type="journal article" date="2011" name="J. Gen. Appl. Microbiol.">
        <title>Draft genome sequencing of the enigmatic yeast Saitoella complicata.</title>
        <authorList>
            <person name="Nishida H."/>
            <person name="Hamamoto M."/>
            <person name="Sugiyama J."/>
        </authorList>
    </citation>
    <scope>NUCLEOTIDE SEQUENCE [LARGE SCALE GENOMIC DNA]</scope>
    <source>
        <strain evidence="2 3">NRRL Y-17804</strain>
    </source>
</reference>
<feature type="region of interest" description="Disordered" evidence="1">
    <location>
        <begin position="63"/>
        <end position="171"/>
    </location>
</feature>
<feature type="compositionally biased region" description="Acidic residues" evidence="1">
    <location>
        <begin position="144"/>
        <end position="162"/>
    </location>
</feature>
<evidence type="ECO:0000256" key="1">
    <source>
        <dbReference type="SAM" id="MobiDB-lite"/>
    </source>
</evidence>
<sequence>MKSIRYQLNFPGNNYTEYQSIRYHCSPTAFYTSVPPTTTIISTPQAQFSRPNRSSRSFSRLHNHLCNTPTTKHLAARKLLPLHRRKPITSPRNRQKQRNNNQTRRLKRQTRPLHPRHHQINHTPHPIITEPPDKRGKILGQGTDAEEEWDFDEDEEKAEEEGEGGHDYDEGCVEEVGDSEGEAEDDVQETEPLCVDATIQLESVRCLFPTPIDSNSVDAPREGAIPEIPRLELLAQFVEVRPCEHSLKIRHLD</sequence>
<dbReference type="Proteomes" id="UP000033140">
    <property type="component" value="Unassembled WGS sequence"/>
</dbReference>
<accession>A0A0E9NCU7</accession>